<dbReference type="GO" id="GO:0008714">
    <property type="term" value="F:AMP nucleosidase activity"/>
    <property type="evidence" value="ECO:0007669"/>
    <property type="project" value="UniProtKB-EC"/>
</dbReference>
<comment type="similarity">
    <text evidence="2">Belongs to the LOG family.</text>
</comment>
<keyword evidence="2" id="KW-0378">Hydrolase</keyword>
<keyword evidence="4" id="KW-1185">Reference proteome</keyword>
<dbReference type="OrthoDB" id="9801098at2"/>
<dbReference type="Proteomes" id="UP000014975">
    <property type="component" value="Unassembled WGS sequence"/>
</dbReference>
<dbReference type="PATRIC" id="fig|1121439.3.peg.2277"/>
<organism evidence="3 4">
    <name type="scientific">Alkalidesulfovibrio alkalitolerans DSM 16529</name>
    <dbReference type="NCBI Taxonomy" id="1121439"/>
    <lineage>
        <taxon>Bacteria</taxon>
        <taxon>Pseudomonadati</taxon>
        <taxon>Thermodesulfobacteriota</taxon>
        <taxon>Desulfovibrionia</taxon>
        <taxon>Desulfovibrionales</taxon>
        <taxon>Desulfovibrionaceae</taxon>
        <taxon>Alkalidesulfovibrio</taxon>
    </lineage>
</organism>
<dbReference type="GO" id="GO:0009691">
    <property type="term" value="P:cytokinin biosynthetic process"/>
    <property type="evidence" value="ECO:0007669"/>
    <property type="project" value="UniProtKB-UniRule"/>
</dbReference>
<evidence type="ECO:0000256" key="2">
    <source>
        <dbReference type="RuleBase" id="RU363015"/>
    </source>
</evidence>
<comment type="catalytic activity">
    <reaction evidence="1">
        <text>AMP + H2O = D-ribose 5-phosphate + adenine</text>
        <dbReference type="Rhea" id="RHEA:20129"/>
        <dbReference type="ChEBI" id="CHEBI:15377"/>
        <dbReference type="ChEBI" id="CHEBI:16708"/>
        <dbReference type="ChEBI" id="CHEBI:78346"/>
        <dbReference type="ChEBI" id="CHEBI:456215"/>
        <dbReference type="EC" id="3.2.2.4"/>
    </reaction>
</comment>
<dbReference type="Pfam" id="PF03641">
    <property type="entry name" value="Lysine_decarbox"/>
    <property type="match status" value="1"/>
</dbReference>
<dbReference type="NCBIfam" id="TIGR00730">
    <property type="entry name" value="Rossman fold protein, TIGR00730 family"/>
    <property type="match status" value="1"/>
</dbReference>
<dbReference type="eggNOG" id="COG1611">
    <property type="taxonomic scope" value="Bacteria"/>
</dbReference>
<proteinExistence type="inferred from homology"/>
<dbReference type="PANTHER" id="PTHR43393">
    <property type="entry name" value="CYTOKININ RIBOSIDE 5'-MONOPHOSPHATE PHOSPHORIBOHYDROLASE"/>
    <property type="match status" value="1"/>
</dbReference>
<dbReference type="EMBL" id="ATHI01000028">
    <property type="protein sequence ID" value="EPR31584.1"/>
    <property type="molecule type" value="Genomic_DNA"/>
</dbReference>
<keyword evidence="2" id="KW-0203">Cytokinin biosynthesis</keyword>
<reference evidence="3 4" key="1">
    <citation type="journal article" date="2013" name="Genome Announc.">
        <title>Draft genome sequences for three mercury-methylating, sulfate-reducing bacteria.</title>
        <authorList>
            <person name="Brown S.D."/>
            <person name="Hurt R.A.Jr."/>
            <person name="Gilmour C.C."/>
            <person name="Elias D.A."/>
        </authorList>
    </citation>
    <scope>NUCLEOTIDE SEQUENCE [LARGE SCALE GENOMIC DNA]</scope>
    <source>
        <strain evidence="3 4">DSM 16529</strain>
    </source>
</reference>
<dbReference type="SUPFAM" id="SSF102405">
    <property type="entry name" value="MCP/YpsA-like"/>
    <property type="match status" value="1"/>
</dbReference>
<dbReference type="EC" id="3.2.2.n1" evidence="2"/>
<evidence type="ECO:0000256" key="1">
    <source>
        <dbReference type="ARBA" id="ARBA00000274"/>
    </source>
</evidence>
<sequence>MQDSRQFVIDNLSTKESWRLFRIMAEIVAGFEDMNDVGPAVSIFGSARSKEGDQDYEMARKLARLLSEAGYDIITGGGPGLMEAANRGAKEGGKGRSIGLHIELPHEQKSNDYLDLRVDFRYFFVRKVVFVKYAMAYIALPGGFGTLDEVIEALVLIQTKRIKPFPVILIGREFWGGMVEWFTKALLDKGFIAPDDMELFTIMDTPEQAVSYIKRHVIV</sequence>
<protein>
    <recommendedName>
        <fullName evidence="2">Cytokinin riboside 5'-monophosphate phosphoribohydrolase</fullName>
        <ecNumber evidence="2">3.2.2.n1</ecNumber>
    </recommendedName>
</protein>
<dbReference type="InterPro" id="IPR005269">
    <property type="entry name" value="LOG"/>
</dbReference>
<comment type="caution">
    <text evidence="3">The sequence shown here is derived from an EMBL/GenBank/DDBJ whole genome shotgun (WGS) entry which is preliminary data.</text>
</comment>
<dbReference type="PANTHER" id="PTHR43393:SF2">
    <property type="entry name" value="CYTOKININ RIBOSIDE 5'-MONOPHOSPHATE PHOSPHORIBOHYDROLASE"/>
    <property type="match status" value="1"/>
</dbReference>
<dbReference type="RefSeq" id="WP_020887605.1">
    <property type="nucleotide sequence ID" value="NZ_ATHI01000028.1"/>
</dbReference>
<gene>
    <name evidence="3" type="ORF">dsat_0908</name>
</gene>
<dbReference type="Gene3D" id="3.40.50.450">
    <property type="match status" value="1"/>
</dbReference>
<dbReference type="InterPro" id="IPR052341">
    <property type="entry name" value="LOG_family_nucleotidases"/>
</dbReference>
<dbReference type="InterPro" id="IPR031100">
    <property type="entry name" value="LOG_fam"/>
</dbReference>
<name>S7UCI6_9BACT</name>
<dbReference type="GO" id="GO:0005829">
    <property type="term" value="C:cytosol"/>
    <property type="evidence" value="ECO:0007669"/>
    <property type="project" value="TreeGrafter"/>
</dbReference>
<evidence type="ECO:0000313" key="3">
    <source>
        <dbReference type="EMBL" id="EPR31584.1"/>
    </source>
</evidence>
<evidence type="ECO:0000313" key="4">
    <source>
        <dbReference type="Proteomes" id="UP000014975"/>
    </source>
</evidence>
<dbReference type="AlphaFoldDB" id="S7UCI6"/>
<accession>S7UCI6</accession>
<dbReference type="STRING" id="1121439.dsat_0908"/>